<sequence length="364" mass="42147">MLPLKIDLNKRILKGGSVSLYRLNKKEIAKFFSYIYFITSSGINFIKGVNILKDMTNNKKLNVFINELFDLVAAGNSFSDSIERVGIFPSLAVALIRVGEKSGRLEDVFLELSNYYENEYEFERKIMRSLYYPLFLTSTALISILLITNYIIPKIIRLLKEFNITQIPKLTLFILDFSKCFSKLILFFSFLFFILVFMYKFSKNGIKRKIDFILLYIPIYKSLKMDILMSRLGKCLHLMIISGVPIVECLNLAASLIDNVIVYEEYMNALNEIMLGKGISEAFRKRKIFPNYFVEFISIGEETGELDDALIKISDFLNKEVTIRLNSLITLIEPFIIIIISLFVFITMLSILFPIFQIYEKIGL</sequence>
<dbReference type="Proteomes" id="UP000242850">
    <property type="component" value="Unassembled WGS sequence"/>
</dbReference>
<evidence type="ECO:0000256" key="1">
    <source>
        <dbReference type="ARBA" id="ARBA00004651"/>
    </source>
</evidence>
<comment type="similarity">
    <text evidence="2">Belongs to the GSP F family.</text>
</comment>
<evidence type="ECO:0000256" key="3">
    <source>
        <dbReference type="ARBA" id="ARBA00022475"/>
    </source>
</evidence>
<dbReference type="PANTHER" id="PTHR30012:SF0">
    <property type="entry name" value="TYPE II SECRETION SYSTEM PROTEIN F-RELATED"/>
    <property type="match status" value="1"/>
</dbReference>
<feature type="transmembrane region" description="Helical" evidence="7">
    <location>
        <begin position="130"/>
        <end position="152"/>
    </location>
</feature>
<proteinExistence type="inferred from homology"/>
<gene>
    <name evidence="9" type="ORF">SAMN05660865_01085</name>
</gene>
<dbReference type="Gene3D" id="1.20.81.30">
    <property type="entry name" value="Type II secretion system (T2SS), domain F"/>
    <property type="match status" value="2"/>
</dbReference>
<evidence type="ECO:0000313" key="10">
    <source>
        <dbReference type="Proteomes" id="UP000242850"/>
    </source>
</evidence>
<dbReference type="InterPro" id="IPR042094">
    <property type="entry name" value="T2SS_GspF_sf"/>
</dbReference>
<name>A0A1H5V2A2_9CLOT</name>
<evidence type="ECO:0000256" key="5">
    <source>
        <dbReference type="ARBA" id="ARBA00022989"/>
    </source>
</evidence>
<feature type="domain" description="Type II secretion system protein GspF" evidence="8">
    <location>
        <begin position="238"/>
        <end position="354"/>
    </location>
</feature>
<dbReference type="RefSeq" id="WP_103896053.1">
    <property type="nucleotide sequence ID" value="NZ_FNUK01000012.1"/>
</dbReference>
<accession>A0A1H5V2A2</accession>
<dbReference type="InterPro" id="IPR018076">
    <property type="entry name" value="T2SS_GspF_dom"/>
</dbReference>
<evidence type="ECO:0000256" key="2">
    <source>
        <dbReference type="ARBA" id="ARBA00005745"/>
    </source>
</evidence>
<evidence type="ECO:0000256" key="7">
    <source>
        <dbReference type="SAM" id="Phobius"/>
    </source>
</evidence>
<evidence type="ECO:0000313" key="9">
    <source>
        <dbReference type="EMBL" id="SEF81592.1"/>
    </source>
</evidence>
<dbReference type="AlphaFoldDB" id="A0A1H5V2A2"/>
<dbReference type="GO" id="GO:0005886">
    <property type="term" value="C:plasma membrane"/>
    <property type="evidence" value="ECO:0007669"/>
    <property type="project" value="UniProtKB-SubCell"/>
</dbReference>
<organism evidence="9 10">
    <name type="scientific">Caloramator fervidus</name>
    <dbReference type="NCBI Taxonomy" id="29344"/>
    <lineage>
        <taxon>Bacteria</taxon>
        <taxon>Bacillati</taxon>
        <taxon>Bacillota</taxon>
        <taxon>Clostridia</taxon>
        <taxon>Eubacteriales</taxon>
        <taxon>Clostridiaceae</taxon>
        <taxon>Caloramator</taxon>
    </lineage>
</organism>
<evidence type="ECO:0000256" key="6">
    <source>
        <dbReference type="ARBA" id="ARBA00023136"/>
    </source>
</evidence>
<keyword evidence="4 7" id="KW-0812">Transmembrane</keyword>
<keyword evidence="10" id="KW-1185">Reference proteome</keyword>
<dbReference type="PRINTS" id="PR00812">
    <property type="entry name" value="BCTERIALGSPF"/>
</dbReference>
<evidence type="ECO:0000259" key="8">
    <source>
        <dbReference type="Pfam" id="PF00482"/>
    </source>
</evidence>
<comment type="subcellular location">
    <subcellularLocation>
        <location evidence="1">Cell membrane</location>
        <topology evidence="1">Multi-pass membrane protein</topology>
    </subcellularLocation>
</comment>
<dbReference type="Pfam" id="PF00482">
    <property type="entry name" value="T2SSF"/>
    <property type="match status" value="2"/>
</dbReference>
<evidence type="ECO:0000256" key="4">
    <source>
        <dbReference type="ARBA" id="ARBA00022692"/>
    </source>
</evidence>
<feature type="domain" description="Type II secretion system protein GspF" evidence="8">
    <location>
        <begin position="32"/>
        <end position="153"/>
    </location>
</feature>
<dbReference type="EMBL" id="FNUK01000012">
    <property type="protein sequence ID" value="SEF81592.1"/>
    <property type="molecule type" value="Genomic_DNA"/>
</dbReference>
<dbReference type="PANTHER" id="PTHR30012">
    <property type="entry name" value="GENERAL SECRETION PATHWAY PROTEIN"/>
    <property type="match status" value="1"/>
</dbReference>
<keyword evidence="6 7" id="KW-0472">Membrane</keyword>
<feature type="transmembrane region" description="Helical" evidence="7">
    <location>
        <begin position="181"/>
        <end position="199"/>
    </location>
</feature>
<protein>
    <submittedName>
        <fullName evidence="9">Type IV pilus assembly protein PilC</fullName>
    </submittedName>
</protein>
<keyword evidence="3" id="KW-1003">Cell membrane</keyword>
<dbReference type="OrthoDB" id="9805682at2"/>
<feature type="transmembrane region" description="Helical" evidence="7">
    <location>
        <begin position="235"/>
        <end position="257"/>
    </location>
</feature>
<feature type="transmembrane region" description="Helical" evidence="7">
    <location>
        <begin position="31"/>
        <end position="52"/>
    </location>
</feature>
<feature type="transmembrane region" description="Helical" evidence="7">
    <location>
        <begin position="335"/>
        <end position="356"/>
    </location>
</feature>
<keyword evidence="5 7" id="KW-1133">Transmembrane helix</keyword>
<dbReference type="InterPro" id="IPR003004">
    <property type="entry name" value="GspF/PilC"/>
</dbReference>
<reference evidence="10" key="1">
    <citation type="submission" date="2016-10" db="EMBL/GenBank/DDBJ databases">
        <authorList>
            <person name="Varghese N."/>
            <person name="Submissions S."/>
        </authorList>
    </citation>
    <scope>NUCLEOTIDE SEQUENCE [LARGE SCALE GENOMIC DNA]</scope>
    <source>
        <strain evidence="10">DSM 5463</strain>
    </source>
</reference>